<accession>A0ACB9ZW92</accession>
<dbReference type="Proteomes" id="UP001060085">
    <property type="component" value="Linkage Group LG07"/>
</dbReference>
<reference evidence="2" key="1">
    <citation type="journal article" date="2023" name="Nat. Plants">
        <title>Single-cell RNA sequencing provides a high-resolution roadmap for understanding the multicellular compartmentation of specialized metabolism.</title>
        <authorList>
            <person name="Sun S."/>
            <person name="Shen X."/>
            <person name="Li Y."/>
            <person name="Li Y."/>
            <person name="Wang S."/>
            <person name="Li R."/>
            <person name="Zhang H."/>
            <person name="Shen G."/>
            <person name="Guo B."/>
            <person name="Wei J."/>
            <person name="Xu J."/>
            <person name="St-Pierre B."/>
            <person name="Chen S."/>
            <person name="Sun C."/>
        </authorList>
    </citation>
    <scope>NUCLEOTIDE SEQUENCE [LARGE SCALE GENOMIC DNA]</scope>
</reference>
<comment type="caution">
    <text evidence="1">The sequence shown here is derived from an EMBL/GenBank/DDBJ whole genome shotgun (WGS) entry which is preliminary data.</text>
</comment>
<sequence>MRECPVWGQRKKCKNLKDFSAIMRVSGAKWVGDLWTHDNGYFLASWVRRGSPARVAQGGLFRWRRSSSSRMYSSFMFLAKGRDGDAWIEAERGEEITTEELTADAMDSDTEEIEGEEEIAKDDPIEDKKEDRPIIDGELVKQKKSDDRLSDINRESQETLELMHRPLIRAKAKKIKANDKVNDGILVKGLVAFMEEAIKNKYEGFEDQRDPSKFLTFYTISKDCSSEQVKGGKWLSLNTYIQLSALIFYLLGIVALGLSWLIGLARRFQSVARDVEELKKGKNISTVEQKSWRTPRGFHSPHHQRPYDNVSLYGYHHMLVQKSYPFFEGGYQGRQPIRGGRRGSWKKRIS</sequence>
<dbReference type="EMBL" id="CM044707">
    <property type="protein sequence ID" value="KAI5652624.1"/>
    <property type="molecule type" value="Genomic_DNA"/>
</dbReference>
<evidence type="ECO:0000313" key="1">
    <source>
        <dbReference type="EMBL" id="KAI5652624.1"/>
    </source>
</evidence>
<proteinExistence type="predicted"/>
<evidence type="ECO:0000313" key="2">
    <source>
        <dbReference type="Proteomes" id="UP001060085"/>
    </source>
</evidence>
<organism evidence="1 2">
    <name type="scientific">Catharanthus roseus</name>
    <name type="common">Madagascar periwinkle</name>
    <name type="synonym">Vinca rosea</name>
    <dbReference type="NCBI Taxonomy" id="4058"/>
    <lineage>
        <taxon>Eukaryota</taxon>
        <taxon>Viridiplantae</taxon>
        <taxon>Streptophyta</taxon>
        <taxon>Embryophyta</taxon>
        <taxon>Tracheophyta</taxon>
        <taxon>Spermatophyta</taxon>
        <taxon>Magnoliopsida</taxon>
        <taxon>eudicotyledons</taxon>
        <taxon>Gunneridae</taxon>
        <taxon>Pentapetalae</taxon>
        <taxon>asterids</taxon>
        <taxon>lamiids</taxon>
        <taxon>Gentianales</taxon>
        <taxon>Apocynaceae</taxon>
        <taxon>Rauvolfioideae</taxon>
        <taxon>Vinceae</taxon>
        <taxon>Catharanthinae</taxon>
        <taxon>Catharanthus</taxon>
    </lineage>
</organism>
<protein>
    <submittedName>
        <fullName evidence="1">Uncharacterized protein</fullName>
    </submittedName>
</protein>
<name>A0ACB9ZW92_CATRO</name>
<gene>
    <name evidence="1" type="ORF">M9H77_29811</name>
</gene>
<keyword evidence="2" id="KW-1185">Reference proteome</keyword>